<proteinExistence type="predicted"/>
<reference evidence="1 2" key="1">
    <citation type="journal article" date="2014" name="Genome Announc.">
        <title>Draft Genome Sequence of the Antitrypanosomally Active Sponge-Associated Bacterium Actinokineospora sp. Strain EG49.</title>
        <authorList>
            <person name="Harjes J."/>
            <person name="Ryu T."/>
            <person name="Abdelmohsen U.R."/>
            <person name="Moitinho-Silva L."/>
            <person name="Horn H."/>
            <person name="Ravasi T."/>
            <person name="Hentschel U."/>
        </authorList>
    </citation>
    <scope>NUCLEOTIDE SEQUENCE [LARGE SCALE GENOMIC DNA]</scope>
    <source>
        <strain evidence="1 2">EG49</strain>
    </source>
</reference>
<dbReference type="Gene3D" id="3.10.450.50">
    <property type="match status" value="1"/>
</dbReference>
<accession>A0A8E2WW37</accession>
<sequence length="146" mass="16043">MTATLTATDTATRFAITEAFVREALNEGDLAVVADFAHPGIRDGSGTRLFDDGVRGLEAAVLAIRRSMPDLYARVPFIRDCGKDTVEVHLELTGTYRAPNLAQSGRDGRVARWRQIHRFSFRGALAEAHLGWVDRAAIRACLGEPY</sequence>
<dbReference type="InterPro" id="IPR009959">
    <property type="entry name" value="Cyclase_SnoaL-like"/>
</dbReference>
<dbReference type="EMBL" id="AYXG01000201">
    <property type="protein sequence ID" value="EWC59538.1"/>
    <property type="molecule type" value="Genomic_DNA"/>
</dbReference>
<dbReference type="Pfam" id="PF07366">
    <property type="entry name" value="SnoaL"/>
    <property type="match status" value="1"/>
</dbReference>
<protein>
    <recommendedName>
        <fullName evidence="3">SnoaL-like domain-containing protein</fullName>
    </recommendedName>
</protein>
<dbReference type="Proteomes" id="UP000019277">
    <property type="component" value="Unassembled WGS sequence"/>
</dbReference>
<dbReference type="SUPFAM" id="SSF54427">
    <property type="entry name" value="NTF2-like"/>
    <property type="match status" value="1"/>
</dbReference>
<organism evidence="1 2">
    <name type="scientific">Actinokineospora spheciospongiae</name>
    <dbReference type="NCBI Taxonomy" id="909613"/>
    <lineage>
        <taxon>Bacteria</taxon>
        <taxon>Bacillati</taxon>
        <taxon>Actinomycetota</taxon>
        <taxon>Actinomycetes</taxon>
        <taxon>Pseudonocardiales</taxon>
        <taxon>Pseudonocardiaceae</taxon>
        <taxon>Actinokineospora</taxon>
    </lineage>
</organism>
<comment type="caution">
    <text evidence="1">The sequence shown here is derived from an EMBL/GenBank/DDBJ whole genome shotgun (WGS) entry which is preliminary data.</text>
</comment>
<accession>W7IGW3</accession>
<gene>
    <name evidence="1" type="ORF">UO65_5169</name>
</gene>
<dbReference type="AlphaFoldDB" id="W7IGW3"/>
<evidence type="ECO:0008006" key="3">
    <source>
        <dbReference type="Google" id="ProtNLM"/>
    </source>
</evidence>
<dbReference type="RefSeq" id="WP_035287157.1">
    <property type="nucleotide sequence ID" value="NZ_AYXG01000201.1"/>
</dbReference>
<evidence type="ECO:0000313" key="2">
    <source>
        <dbReference type="Proteomes" id="UP000019277"/>
    </source>
</evidence>
<dbReference type="OrthoDB" id="3700154at2"/>
<dbReference type="GO" id="GO:0030638">
    <property type="term" value="P:polyketide metabolic process"/>
    <property type="evidence" value="ECO:0007669"/>
    <property type="project" value="InterPro"/>
</dbReference>
<evidence type="ECO:0000313" key="1">
    <source>
        <dbReference type="EMBL" id="EWC59538.1"/>
    </source>
</evidence>
<keyword evidence="2" id="KW-1185">Reference proteome</keyword>
<name>W7IGW3_9PSEU</name>
<dbReference type="InterPro" id="IPR032710">
    <property type="entry name" value="NTF2-like_dom_sf"/>
</dbReference>